<dbReference type="Proteomes" id="UP000179266">
    <property type="component" value="Unassembled WGS sequence"/>
</dbReference>
<organism evidence="1 2">
    <name type="scientific">Candidatus Schekmanbacteria bacterium RBG_13_48_7</name>
    <dbReference type="NCBI Taxonomy" id="1817878"/>
    <lineage>
        <taxon>Bacteria</taxon>
        <taxon>Candidatus Schekmaniibacteriota</taxon>
    </lineage>
</organism>
<proteinExistence type="predicted"/>
<dbReference type="InterPro" id="IPR022453">
    <property type="entry name" value="Znf_MqsA-type"/>
</dbReference>
<accession>A0A1F7RWJ5</accession>
<sequence>MNIKCHFCGNKNFKDNKVQYIYRHNNQFLIVENVPCEQCEYCGEQYFEGNVLRKIEEEFHRIYIKGKKSKRELQVPIEQFAELQST</sequence>
<gene>
    <name evidence="1" type="ORF">A2161_06305</name>
</gene>
<evidence type="ECO:0000313" key="1">
    <source>
        <dbReference type="EMBL" id="OGL45384.1"/>
    </source>
</evidence>
<dbReference type="Gene3D" id="3.10.20.860">
    <property type="match status" value="1"/>
</dbReference>
<dbReference type="AlphaFoldDB" id="A0A1F7RWJ5"/>
<reference evidence="1 2" key="1">
    <citation type="journal article" date="2016" name="Nat. Commun.">
        <title>Thousands of microbial genomes shed light on interconnected biogeochemical processes in an aquifer system.</title>
        <authorList>
            <person name="Anantharaman K."/>
            <person name="Brown C.T."/>
            <person name="Hug L.A."/>
            <person name="Sharon I."/>
            <person name="Castelle C.J."/>
            <person name="Probst A.J."/>
            <person name="Thomas B.C."/>
            <person name="Singh A."/>
            <person name="Wilkins M.J."/>
            <person name="Karaoz U."/>
            <person name="Brodie E.L."/>
            <person name="Williams K.H."/>
            <person name="Hubbard S.S."/>
            <person name="Banfield J.F."/>
        </authorList>
    </citation>
    <scope>NUCLEOTIDE SEQUENCE [LARGE SCALE GENOMIC DNA]</scope>
</reference>
<dbReference type="NCBIfam" id="TIGR03831">
    <property type="entry name" value="YgiT_finger"/>
    <property type="match status" value="1"/>
</dbReference>
<comment type="caution">
    <text evidence="1">The sequence shown here is derived from an EMBL/GenBank/DDBJ whole genome shotgun (WGS) entry which is preliminary data.</text>
</comment>
<evidence type="ECO:0000313" key="2">
    <source>
        <dbReference type="Proteomes" id="UP000179266"/>
    </source>
</evidence>
<dbReference type="EMBL" id="MGDD01000180">
    <property type="protein sequence ID" value="OGL45384.1"/>
    <property type="molecule type" value="Genomic_DNA"/>
</dbReference>
<name>A0A1F7RWJ5_9BACT</name>
<protein>
    <submittedName>
        <fullName evidence="1">YgiT-type zinc finger domain-containing protein</fullName>
    </submittedName>
</protein>